<protein>
    <recommendedName>
        <fullName evidence="2">SnoaL-like domain-containing protein</fullName>
    </recommendedName>
</protein>
<dbReference type="Gene3D" id="3.10.450.50">
    <property type="match status" value="1"/>
</dbReference>
<sequence>MRKAKPFALSEEELVQQAKLYLAMNSAEVTEPSLLAKDFEFCGPVVGPLGKDKFIEQLGGFNLVEAFPDIKNQWYDFRVDPFETDRVWFTCRSVGTNLGPAPPLITEPTGKRFENAPQMQSLRFNEAGEVVEYTAGYVLDRRQGNAGGLGGLLGILYAIGKPFPYPECKPYERSWQRQLFEGLVEFLVGLQPKPSPAK</sequence>
<evidence type="ECO:0008006" key="2">
    <source>
        <dbReference type="Google" id="ProtNLM"/>
    </source>
</evidence>
<organism evidence="1">
    <name type="scientific">Zooxanthella nutricula</name>
    <dbReference type="NCBI Taxonomy" id="1333877"/>
    <lineage>
        <taxon>Eukaryota</taxon>
        <taxon>Sar</taxon>
        <taxon>Alveolata</taxon>
        <taxon>Dinophyceae</taxon>
        <taxon>Peridiniales</taxon>
        <taxon>Peridiniales incertae sedis</taxon>
        <taxon>Zooxanthella</taxon>
    </lineage>
</organism>
<dbReference type="EMBL" id="HBGW01071208">
    <property type="protein sequence ID" value="CAD9621305.1"/>
    <property type="molecule type" value="Transcribed_RNA"/>
</dbReference>
<dbReference type="InterPro" id="IPR032710">
    <property type="entry name" value="NTF2-like_dom_sf"/>
</dbReference>
<dbReference type="SUPFAM" id="SSF54427">
    <property type="entry name" value="NTF2-like"/>
    <property type="match status" value="1"/>
</dbReference>
<dbReference type="AlphaFoldDB" id="A0A7S2PWC9"/>
<evidence type="ECO:0000313" key="1">
    <source>
        <dbReference type="EMBL" id="CAD9621305.1"/>
    </source>
</evidence>
<name>A0A7S2PWC9_9DINO</name>
<reference evidence="1" key="1">
    <citation type="submission" date="2021-01" db="EMBL/GenBank/DDBJ databases">
        <authorList>
            <person name="Corre E."/>
            <person name="Pelletier E."/>
            <person name="Niang G."/>
            <person name="Scheremetjew M."/>
            <person name="Finn R."/>
            <person name="Kale V."/>
            <person name="Holt S."/>
            <person name="Cochrane G."/>
            <person name="Meng A."/>
            <person name="Brown T."/>
            <person name="Cohen L."/>
        </authorList>
    </citation>
    <scope>NUCLEOTIDE SEQUENCE</scope>
    <source>
        <strain evidence="1">RCC3387</strain>
    </source>
</reference>
<accession>A0A7S2PWC9</accession>
<gene>
    <name evidence="1" type="ORF">BRAN1462_LOCUS45423</name>
</gene>
<proteinExistence type="predicted"/>